<evidence type="ECO:0000313" key="1">
    <source>
        <dbReference type="EMBL" id="GFT35144.1"/>
    </source>
</evidence>
<keyword evidence="2" id="KW-1185">Reference proteome</keyword>
<reference evidence="1" key="1">
    <citation type="submission" date="2020-08" db="EMBL/GenBank/DDBJ databases">
        <title>Multicomponent nature underlies the extraordinary mechanical properties of spider dragline silk.</title>
        <authorList>
            <person name="Kono N."/>
            <person name="Nakamura H."/>
            <person name="Mori M."/>
            <person name="Yoshida Y."/>
            <person name="Ohtoshi R."/>
            <person name="Malay A.D."/>
            <person name="Moran D.A.P."/>
            <person name="Tomita M."/>
            <person name="Numata K."/>
            <person name="Arakawa K."/>
        </authorList>
    </citation>
    <scope>NUCLEOTIDE SEQUENCE</scope>
</reference>
<organism evidence="1 2">
    <name type="scientific">Nephila pilipes</name>
    <name type="common">Giant wood spider</name>
    <name type="synonym">Nephila maculata</name>
    <dbReference type="NCBI Taxonomy" id="299642"/>
    <lineage>
        <taxon>Eukaryota</taxon>
        <taxon>Metazoa</taxon>
        <taxon>Ecdysozoa</taxon>
        <taxon>Arthropoda</taxon>
        <taxon>Chelicerata</taxon>
        <taxon>Arachnida</taxon>
        <taxon>Araneae</taxon>
        <taxon>Araneomorphae</taxon>
        <taxon>Entelegynae</taxon>
        <taxon>Araneoidea</taxon>
        <taxon>Nephilidae</taxon>
        <taxon>Nephila</taxon>
    </lineage>
</organism>
<comment type="caution">
    <text evidence="1">The sequence shown here is derived from an EMBL/GenBank/DDBJ whole genome shotgun (WGS) entry which is preliminary data.</text>
</comment>
<dbReference type="AlphaFoldDB" id="A0A8X6TQ37"/>
<gene>
    <name evidence="1" type="ORF">NPIL_328251</name>
</gene>
<name>A0A8X6TQ37_NEPPI</name>
<proteinExistence type="predicted"/>
<dbReference type="EMBL" id="BMAW01013654">
    <property type="protein sequence ID" value="GFT35144.1"/>
    <property type="molecule type" value="Genomic_DNA"/>
</dbReference>
<accession>A0A8X6TQ37</accession>
<protein>
    <submittedName>
        <fullName evidence="1">Uncharacterized protein</fullName>
    </submittedName>
</protein>
<evidence type="ECO:0000313" key="2">
    <source>
        <dbReference type="Proteomes" id="UP000887013"/>
    </source>
</evidence>
<sequence>MNVNVLSHRTSLADKPFEIEANEQILYGEKFPGLNPTESFENYLGKAFAQIYPPPINIKVRKNTLFEKWSITPLIELTTFLPASNQVVMYGHQSVITYYI</sequence>
<dbReference type="Proteomes" id="UP000887013">
    <property type="component" value="Unassembled WGS sequence"/>
</dbReference>